<dbReference type="OrthoDB" id="457126at2759"/>
<proteinExistence type="predicted"/>
<evidence type="ECO:0000313" key="4">
    <source>
        <dbReference type="Proteomes" id="UP000570595"/>
    </source>
</evidence>
<protein>
    <submittedName>
        <fullName evidence="2">Uncharacterized protein</fullName>
    </submittedName>
</protein>
<dbReference type="Proteomes" id="UP000570595">
    <property type="component" value="Unassembled WGS sequence"/>
</dbReference>
<evidence type="ECO:0000313" key="2">
    <source>
        <dbReference type="EMBL" id="KAF4667081.1"/>
    </source>
</evidence>
<feature type="chain" id="PRO_5036205451" evidence="1">
    <location>
        <begin position="23"/>
        <end position="184"/>
    </location>
</feature>
<name>A0A7J6M7P3_PEROL</name>
<gene>
    <name evidence="3" type="ORF">FOL46_007477</name>
    <name evidence="2" type="ORF">FOZ61_008835</name>
</gene>
<sequence length="184" mass="19968">MPMMKLSTYLLGCLTIRQLTSGVVLRQETGSSGFLGTQRALDQGNEVLSAVGIMSASVYPPNQPYGPVRPDGTCPTIDGVKQYPARYWKDPQCTVCMPYLPCPAVPTKYKPERDGSLTICLIPCQEAQSRCILKVTIADLGASFLLFNITFELPLALQDPDCQEGAVCIHTSRASLCAFNATKT</sequence>
<accession>A0A7J6M7P3</accession>
<dbReference type="AlphaFoldDB" id="A0A7J6M7P3"/>
<reference evidence="4 5" key="1">
    <citation type="submission" date="2020-04" db="EMBL/GenBank/DDBJ databases">
        <title>Perkinsus olseni comparative genomics.</title>
        <authorList>
            <person name="Bogema D.R."/>
        </authorList>
    </citation>
    <scope>NUCLEOTIDE SEQUENCE [LARGE SCALE GENOMIC DNA]</scope>
    <source>
        <strain evidence="2">ATCC PRA-179</strain>
        <strain evidence="3">ATCC PRA-31</strain>
    </source>
</reference>
<evidence type="ECO:0000313" key="5">
    <source>
        <dbReference type="Proteomes" id="UP000572268"/>
    </source>
</evidence>
<dbReference type="EMBL" id="JABAHT010000060">
    <property type="protein sequence ID" value="KAF4667081.1"/>
    <property type="molecule type" value="Genomic_DNA"/>
</dbReference>
<keyword evidence="1" id="KW-0732">Signal</keyword>
<feature type="signal peptide" evidence="1">
    <location>
        <begin position="1"/>
        <end position="22"/>
    </location>
</feature>
<evidence type="ECO:0000313" key="3">
    <source>
        <dbReference type="EMBL" id="KAF4673317.1"/>
    </source>
</evidence>
<dbReference type="Proteomes" id="UP000572268">
    <property type="component" value="Unassembled WGS sequence"/>
</dbReference>
<comment type="caution">
    <text evidence="2">The sequence shown here is derived from an EMBL/GenBank/DDBJ whole genome shotgun (WGS) entry which is preliminary data.</text>
</comment>
<evidence type="ECO:0000256" key="1">
    <source>
        <dbReference type="SAM" id="SignalP"/>
    </source>
</evidence>
<dbReference type="EMBL" id="JABANN010000053">
    <property type="protein sequence ID" value="KAF4673317.1"/>
    <property type="molecule type" value="Genomic_DNA"/>
</dbReference>
<organism evidence="2 4">
    <name type="scientific">Perkinsus olseni</name>
    <name type="common">Perkinsus atlanticus</name>
    <dbReference type="NCBI Taxonomy" id="32597"/>
    <lineage>
        <taxon>Eukaryota</taxon>
        <taxon>Sar</taxon>
        <taxon>Alveolata</taxon>
        <taxon>Perkinsozoa</taxon>
        <taxon>Perkinsea</taxon>
        <taxon>Perkinsida</taxon>
        <taxon>Perkinsidae</taxon>
        <taxon>Perkinsus</taxon>
    </lineage>
</organism>